<sequence>MVPVDWPTKSRPVRAQHPQQGPRWRSTLNRFGMESGTESGFYGETKKLFAIYRGPLKQARHVAALLKAGIQKKNMIASKPTLVIVPPHLIGHSMAIKSKKKSGKRAGKMSVGETLRAALPQVPILKEPRNKSLPRKKRIRVWETILRRS</sequence>
<protein>
    <submittedName>
        <fullName evidence="2">Uncharacterized protein</fullName>
    </submittedName>
</protein>
<keyword evidence="3" id="KW-1185">Reference proteome</keyword>
<dbReference type="Proteomes" id="UP000249829">
    <property type="component" value="Unassembled WGS sequence"/>
</dbReference>
<evidence type="ECO:0000256" key="1">
    <source>
        <dbReference type="SAM" id="MobiDB-lite"/>
    </source>
</evidence>
<gene>
    <name evidence="2" type="ORF">BO99DRAFT_152364</name>
</gene>
<accession>A0A2V5HIV4</accession>
<dbReference type="AlphaFoldDB" id="A0A2V5HIV4"/>
<reference evidence="2 3" key="1">
    <citation type="submission" date="2018-02" db="EMBL/GenBank/DDBJ databases">
        <title>The genomes of Aspergillus section Nigri reveals drivers in fungal speciation.</title>
        <authorList>
            <consortium name="DOE Joint Genome Institute"/>
            <person name="Vesth T.C."/>
            <person name="Nybo J."/>
            <person name="Theobald S."/>
            <person name="Brandl J."/>
            <person name="Frisvad J.C."/>
            <person name="Nielsen K.F."/>
            <person name="Lyhne E.K."/>
            <person name="Kogle M.E."/>
            <person name="Kuo A."/>
            <person name="Riley R."/>
            <person name="Clum A."/>
            <person name="Nolan M."/>
            <person name="Lipzen A."/>
            <person name="Salamov A."/>
            <person name="Henrissat B."/>
            <person name="Wiebenga A."/>
            <person name="De vries R.P."/>
            <person name="Grigoriev I.V."/>
            <person name="Mortensen U.H."/>
            <person name="Andersen M.R."/>
            <person name="Baker S.E."/>
        </authorList>
    </citation>
    <scope>NUCLEOTIDE SEQUENCE [LARGE SCALE GENOMIC DNA]</scope>
    <source>
        <strain evidence="2 3">CBS 115571</strain>
    </source>
</reference>
<evidence type="ECO:0000313" key="3">
    <source>
        <dbReference type="Proteomes" id="UP000249829"/>
    </source>
</evidence>
<organism evidence="2 3">
    <name type="scientific">Aspergillus violaceofuscus (strain CBS 115571)</name>
    <dbReference type="NCBI Taxonomy" id="1450538"/>
    <lineage>
        <taxon>Eukaryota</taxon>
        <taxon>Fungi</taxon>
        <taxon>Dikarya</taxon>
        <taxon>Ascomycota</taxon>
        <taxon>Pezizomycotina</taxon>
        <taxon>Eurotiomycetes</taxon>
        <taxon>Eurotiomycetidae</taxon>
        <taxon>Eurotiales</taxon>
        <taxon>Aspergillaceae</taxon>
        <taxon>Aspergillus</taxon>
    </lineage>
</organism>
<evidence type="ECO:0000313" key="2">
    <source>
        <dbReference type="EMBL" id="PYI23731.1"/>
    </source>
</evidence>
<name>A0A2V5HIV4_ASPV1</name>
<proteinExistence type="predicted"/>
<dbReference type="EMBL" id="KZ825104">
    <property type="protein sequence ID" value="PYI23731.1"/>
    <property type="molecule type" value="Genomic_DNA"/>
</dbReference>
<feature type="region of interest" description="Disordered" evidence="1">
    <location>
        <begin position="1"/>
        <end position="24"/>
    </location>
</feature>